<evidence type="ECO:0000256" key="3">
    <source>
        <dbReference type="SAM" id="MobiDB-lite"/>
    </source>
</evidence>
<dbReference type="InterPro" id="IPR016161">
    <property type="entry name" value="Ald_DH/histidinol_DH"/>
</dbReference>
<dbReference type="Gene3D" id="3.40.605.10">
    <property type="entry name" value="Aldehyde Dehydrogenase, Chain A, domain 1"/>
    <property type="match status" value="1"/>
</dbReference>
<dbReference type="Proteomes" id="UP001269144">
    <property type="component" value="Unassembled WGS sequence"/>
</dbReference>
<evidence type="ECO:0000259" key="4">
    <source>
        <dbReference type="Pfam" id="PF00171"/>
    </source>
</evidence>
<gene>
    <name evidence="5" type="ORF">RGQ15_21720</name>
</gene>
<organism evidence="5 6">
    <name type="scientific">Paracoccus aurantius</name>
    <dbReference type="NCBI Taxonomy" id="3073814"/>
    <lineage>
        <taxon>Bacteria</taxon>
        <taxon>Pseudomonadati</taxon>
        <taxon>Pseudomonadota</taxon>
        <taxon>Alphaproteobacteria</taxon>
        <taxon>Rhodobacterales</taxon>
        <taxon>Paracoccaceae</taxon>
        <taxon>Paracoccus</taxon>
    </lineage>
</organism>
<keyword evidence="6" id="KW-1185">Reference proteome</keyword>
<dbReference type="PANTHER" id="PTHR42804">
    <property type="entry name" value="ALDEHYDE DEHYDROGENASE"/>
    <property type="match status" value="1"/>
</dbReference>
<keyword evidence="2" id="KW-0560">Oxidoreductase</keyword>
<accession>A0ABU2HYR3</accession>
<reference evidence="6" key="1">
    <citation type="submission" date="2023-07" db="EMBL/GenBank/DDBJ databases">
        <title>Paracoccus sp. MBLB3053 whole genome sequence.</title>
        <authorList>
            <person name="Hwang C.Y."/>
            <person name="Cho E.-S."/>
            <person name="Seo M.-J."/>
        </authorList>
    </citation>
    <scope>NUCLEOTIDE SEQUENCE [LARGE SCALE GENOMIC DNA]</scope>
    <source>
        <strain evidence="6">MBLB3053</strain>
    </source>
</reference>
<comment type="similarity">
    <text evidence="1">Belongs to the aldehyde dehydrogenase family.</text>
</comment>
<evidence type="ECO:0000256" key="1">
    <source>
        <dbReference type="ARBA" id="ARBA00009986"/>
    </source>
</evidence>
<dbReference type="InterPro" id="IPR015590">
    <property type="entry name" value="Aldehyde_DH_dom"/>
</dbReference>
<evidence type="ECO:0000313" key="5">
    <source>
        <dbReference type="EMBL" id="MDS9470176.1"/>
    </source>
</evidence>
<feature type="region of interest" description="Disordered" evidence="3">
    <location>
        <begin position="159"/>
        <end position="185"/>
    </location>
</feature>
<name>A0ABU2HYR3_9RHOB</name>
<proteinExistence type="inferred from homology"/>
<feature type="domain" description="Aldehyde dehydrogenase" evidence="4">
    <location>
        <begin position="22"/>
        <end position="156"/>
    </location>
</feature>
<evidence type="ECO:0000256" key="2">
    <source>
        <dbReference type="ARBA" id="ARBA00023002"/>
    </source>
</evidence>
<dbReference type="RefSeq" id="WP_311163002.1">
    <property type="nucleotide sequence ID" value="NZ_JAVQLW010000006.1"/>
</dbReference>
<dbReference type="SUPFAM" id="SSF53720">
    <property type="entry name" value="ALDH-like"/>
    <property type="match status" value="1"/>
</dbReference>
<dbReference type="EMBL" id="JAVQLW010000006">
    <property type="protein sequence ID" value="MDS9470176.1"/>
    <property type="molecule type" value="Genomic_DNA"/>
</dbReference>
<dbReference type="Pfam" id="PF00171">
    <property type="entry name" value="Aldedh"/>
    <property type="match status" value="1"/>
</dbReference>
<comment type="caution">
    <text evidence="5">The sequence shown here is derived from an EMBL/GenBank/DDBJ whole genome shotgun (WGS) entry which is preliminary data.</text>
</comment>
<dbReference type="InterPro" id="IPR016162">
    <property type="entry name" value="Ald_DH_N"/>
</dbReference>
<protein>
    <submittedName>
        <fullName evidence="5">Aldehyde dehydrogenase family protein</fullName>
    </submittedName>
</protein>
<dbReference type="PANTHER" id="PTHR42804:SF1">
    <property type="entry name" value="ALDEHYDE DEHYDROGENASE-RELATED"/>
    <property type="match status" value="1"/>
</dbReference>
<evidence type="ECO:0000313" key="6">
    <source>
        <dbReference type="Proteomes" id="UP001269144"/>
    </source>
</evidence>
<sequence>MLDHADQTVSSPIAIDGTSVEAATFEVTNPATGRVSGRAPRGTIAYLDAAVAAADRAAACEAIAAKLEEHTEKIAVLIAREQGKLLNGLGSRFQMGSAVARTRDTVTLSAPVEVLQNGDNGRVELYRCPLGVVGFITPWIWPVMIAIWDAAAATCARSSSGSRDRGIHRSCHRGPPTSFPTPIATPWKDPATIKGGISSLLGSVGHIGATDRRRTYVTHVSGVVGTSLSDAGIVEVMNFIRDAWAEDTTPSRKNKLRAAG</sequence>